<evidence type="ECO:0000256" key="6">
    <source>
        <dbReference type="SAM" id="Phobius"/>
    </source>
</evidence>
<feature type="transmembrane region" description="Helical" evidence="6">
    <location>
        <begin position="395"/>
        <end position="417"/>
    </location>
</feature>
<accession>A0AAD6HXF1</accession>
<keyword evidence="4 6" id="KW-0472">Membrane</keyword>
<sequence length="493" mass="53834">MSDHDEKPEPDNESLSCETPGLEGGLAEKQDVSKSDEWNWDEDPSNPYNWPTRVKVHQVVMIGALALTTSMGVSILSPAQDILMKQFNISSTVAIMPLSLYTLALGLGPVVGGPLSETVGRLPVYIGTTIFGALFTLGIGFCKSFAGICILRFLAGFCLAPSLAICAGTINETFRPEHRAIPSAVFILMPFLGPGIGPVIGSFVVSRKSWPWTQWTILFFLIFTMITMLGSRETFHAKIKRCRSKELGLEPPPTQPLSSKIQLFATVALLRPVQMLFTEPIVAFTCLYIACEFATLFSFFAAIPLVFQELYGFDLEDSGLVFLAIVVGCILGVITVLACDILIYQKKSAKLKLEGQPIPPELRLYPALIGSIGLPVGLFWFAWTSKASISWASPTVAIMVFAWGNLCVFVSTSLYIVDTYHGMTVASAFSANSLARYVLAAAFPLFTIQMYTNLGIDWASSLLGFMALGLLPVPWVLFLKGKKIRSLSKFQTA</sequence>
<feature type="transmembrane region" description="Helical" evidence="6">
    <location>
        <begin position="89"/>
        <end position="110"/>
    </location>
</feature>
<feature type="transmembrane region" description="Helical" evidence="6">
    <location>
        <begin position="319"/>
        <end position="343"/>
    </location>
</feature>
<dbReference type="Gene3D" id="1.20.1250.20">
    <property type="entry name" value="MFS general substrate transporter like domains"/>
    <property type="match status" value="1"/>
</dbReference>
<organism evidence="8 9">
    <name type="scientific">Penicillium malachiteum</name>
    <dbReference type="NCBI Taxonomy" id="1324776"/>
    <lineage>
        <taxon>Eukaryota</taxon>
        <taxon>Fungi</taxon>
        <taxon>Dikarya</taxon>
        <taxon>Ascomycota</taxon>
        <taxon>Pezizomycotina</taxon>
        <taxon>Eurotiomycetes</taxon>
        <taxon>Eurotiomycetidae</taxon>
        <taxon>Eurotiales</taxon>
        <taxon>Aspergillaceae</taxon>
        <taxon>Penicillium</taxon>
    </lineage>
</organism>
<feature type="transmembrane region" description="Helical" evidence="6">
    <location>
        <begin position="281"/>
        <end position="307"/>
    </location>
</feature>
<gene>
    <name evidence="8" type="ORF">N7493_000451</name>
</gene>
<dbReference type="Pfam" id="PF07690">
    <property type="entry name" value="MFS_1"/>
    <property type="match status" value="1"/>
</dbReference>
<feature type="transmembrane region" description="Helical" evidence="6">
    <location>
        <begin position="59"/>
        <end position="77"/>
    </location>
</feature>
<name>A0AAD6HXF1_9EURO</name>
<proteinExistence type="predicted"/>
<evidence type="ECO:0000259" key="7">
    <source>
        <dbReference type="PROSITE" id="PS50850"/>
    </source>
</evidence>
<evidence type="ECO:0000256" key="3">
    <source>
        <dbReference type="ARBA" id="ARBA00022989"/>
    </source>
</evidence>
<comment type="caution">
    <text evidence="8">The sequence shown here is derived from an EMBL/GenBank/DDBJ whole genome shotgun (WGS) entry which is preliminary data.</text>
</comment>
<dbReference type="EMBL" id="JAQJAN010000001">
    <property type="protein sequence ID" value="KAJ5740579.1"/>
    <property type="molecule type" value="Genomic_DNA"/>
</dbReference>
<dbReference type="PROSITE" id="PS50850">
    <property type="entry name" value="MFS"/>
    <property type="match status" value="1"/>
</dbReference>
<feature type="transmembrane region" description="Helical" evidence="6">
    <location>
        <begin position="429"/>
        <end position="452"/>
    </location>
</feature>
<dbReference type="InterPro" id="IPR036259">
    <property type="entry name" value="MFS_trans_sf"/>
</dbReference>
<keyword evidence="3 6" id="KW-1133">Transmembrane helix</keyword>
<dbReference type="PANTHER" id="PTHR23502">
    <property type="entry name" value="MAJOR FACILITATOR SUPERFAMILY"/>
    <property type="match status" value="1"/>
</dbReference>
<feature type="domain" description="Major facilitator superfamily (MFS) profile" evidence="7">
    <location>
        <begin position="58"/>
        <end position="484"/>
    </location>
</feature>
<dbReference type="CDD" id="cd17323">
    <property type="entry name" value="MFS_Tpo1_MDR_like"/>
    <property type="match status" value="1"/>
</dbReference>
<evidence type="ECO:0000256" key="2">
    <source>
        <dbReference type="ARBA" id="ARBA00022692"/>
    </source>
</evidence>
<dbReference type="GO" id="GO:0015606">
    <property type="term" value="F:spermidine transmembrane transporter activity"/>
    <property type="evidence" value="ECO:0007669"/>
    <property type="project" value="TreeGrafter"/>
</dbReference>
<dbReference type="GO" id="GO:0000297">
    <property type="term" value="F:spermine transmembrane transporter activity"/>
    <property type="evidence" value="ECO:0007669"/>
    <property type="project" value="TreeGrafter"/>
</dbReference>
<feature type="transmembrane region" description="Helical" evidence="6">
    <location>
        <begin position="122"/>
        <end position="139"/>
    </location>
</feature>
<evidence type="ECO:0000256" key="4">
    <source>
        <dbReference type="ARBA" id="ARBA00023136"/>
    </source>
</evidence>
<dbReference type="InterPro" id="IPR011701">
    <property type="entry name" value="MFS"/>
</dbReference>
<feature type="transmembrane region" description="Helical" evidence="6">
    <location>
        <begin position="364"/>
        <end position="383"/>
    </location>
</feature>
<feature type="region of interest" description="Disordered" evidence="5">
    <location>
        <begin position="1"/>
        <end position="44"/>
    </location>
</feature>
<dbReference type="GO" id="GO:0005886">
    <property type="term" value="C:plasma membrane"/>
    <property type="evidence" value="ECO:0007669"/>
    <property type="project" value="TreeGrafter"/>
</dbReference>
<feature type="transmembrane region" description="Helical" evidence="6">
    <location>
        <begin position="180"/>
        <end position="200"/>
    </location>
</feature>
<feature type="transmembrane region" description="Helical" evidence="6">
    <location>
        <begin position="212"/>
        <end position="231"/>
    </location>
</feature>
<dbReference type="PANTHER" id="PTHR23502:SF38">
    <property type="entry name" value="POLYAMINE TRANSPORTER 4"/>
    <property type="match status" value="1"/>
</dbReference>
<dbReference type="SUPFAM" id="SSF103473">
    <property type="entry name" value="MFS general substrate transporter"/>
    <property type="match status" value="1"/>
</dbReference>
<keyword evidence="2 6" id="KW-0812">Transmembrane</keyword>
<evidence type="ECO:0000313" key="9">
    <source>
        <dbReference type="Proteomes" id="UP001215712"/>
    </source>
</evidence>
<feature type="compositionally biased region" description="Basic and acidic residues" evidence="5">
    <location>
        <begin position="1"/>
        <end position="10"/>
    </location>
</feature>
<dbReference type="AlphaFoldDB" id="A0AAD6HXF1"/>
<evidence type="ECO:0000313" key="8">
    <source>
        <dbReference type="EMBL" id="KAJ5740579.1"/>
    </source>
</evidence>
<protein>
    <recommendedName>
        <fullName evidence="7">Major facilitator superfamily (MFS) profile domain-containing protein</fullName>
    </recommendedName>
</protein>
<evidence type="ECO:0000256" key="5">
    <source>
        <dbReference type="SAM" id="MobiDB-lite"/>
    </source>
</evidence>
<reference evidence="8" key="2">
    <citation type="submission" date="2023-01" db="EMBL/GenBank/DDBJ databases">
        <authorList>
            <person name="Petersen C."/>
        </authorList>
    </citation>
    <scope>NUCLEOTIDE SEQUENCE</scope>
    <source>
        <strain evidence="8">IBT 17514</strain>
    </source>
</reference>
<keyword evidence="9" id="KW-1185">Reference proteome</keyword>
<comment type="subcellular location">
    <subcellularLocation>
        <location evidence="1">Membrane</location>
        <topology evidence="1">Multi-pass membrane protein</topology>
    </subcellularLocation>
</comment>
<feature type="transmembrane region" description="Helical" evidence="6">
    <location>
        <begin position="145"/>
        <end position="168"/>
    </location>
</feature>
<evidence type="ECO:0000256" key="1">
    <source>
        <dbReference type="ARBA" id="ARBA00004141"/>
    </source>
</evidence>
<dbReference type="Proteomes" id="UP001215712">
    <property type="component" value="Unassembled WGS sequence"/>
</dbReference>
<dbReference type="InterPro" id="IPR020846">
    <property type="entry name" value="MFS_dom"/>
</dbReference>
<feature type="compositionally biased region" description="Basic and acidic residues" evidence="5">
    <location>
        <begin position="26"/>
        <end position="37"/>
    </location>
</feature>
<feature type="transmembrane region" description="Helical" evidence="6">
    <location>
        <begin position="458"/>
        <end position="479"/>
    </location>
</feature>
<reference evidence="8" key="1">
    <citation type="journal article" date="2023" name="IMA Fungus">
        <title>Comparative genomic study of the Penicillium genus elucidates a diverse pangenome and 15 lateral gene transfer events.</title>
        <authorList>
            <person name="Petersen C."/>
            <person name="Sorensen T."/>
            <person name="Nielsen M.R."/>
            <person name="Sondergaard T.E."/>
            <person name="Sorensen J.L."/>
            <person name="Fitzpatrick D.A."/>
            <person name="Frisvad J.C."/>
            <person name="Nielsen K.L."/>
        </authorList>
    </citation>
    <scope>NUCLEOTIDE SEQUENCE</scope>
    <source>
        <strain evidence="8">IBT 17514</strain>
    </source>
</reference>